<proteinExistence type="predicted"/>
<evidence type="ECO:0000313" key="2">
    <source>
        <dbReference type="EnsemblMetazoa" id="HelroP183247"/>
    </source>
</evidence>
<dbReference type="KEGG" id="hro:HELRODRAFT_183247"/>
<reference evidence="1 3" key="2">
    <citation type="journal article" date="2013" name="Nature">
        <title>Insights into bilaterian evolution from three spiralian genomes.</title>
        <authorList>
            <person name="Simakov O."/>
            <person name="Marletaz F."/>
            <person name="Cho S.J."/>
            <person name="Edsinger-Gonzales E."/>
            <person name="Havlak P."/>
            <person name="Hellsten U."/>
            <person name="Kuo D.H."/>
            <person name="Larsson T."/>
            <person name="Lv J."/>
            <person name="Arendt D."/>
            <person name="Savage R."/>
            <person name="Osoegawa K."/>
            <person name="de Jong P."/>
            <person name="Grimwood J."/>
            <person name="Chapman J.A."/>
            <person name="Shapiro H."/>
            <person name="Aerts A."/>
            <person name="Otillar R.P."/>
            <person name="Terry A.Y."/>
            <person name="Boore J.L."/>
            <person name="Grigoriev I.V."/>
            <person name="Lindberg D.R."/>
            <person name="Seaver E.C."/>
            <person name="Weisblat D.A."/>
            <person name="Putnam N.H."/>
            <person name="Rokhsar D.S."/>
        </authorList>
    </citation>
    <scope>NUCLEOTIDE SEQUENCE</scope>
</reference>
<dbReference type="Proteomes" id="UP000015101">
    <property type="component" value="Unassembled WGS sequence"/>
</dbReference>
<protein>
    <submittedName>
        <fullName evidence="1 2">Uncharacterized protein</fullName>
    </submittedName>
</protein>
<reference evidence="2" key="3">
    <citation type="submission" date="2015-06" db="UniProtKB">
        <authorList>
            <consortium name="EnsemblMetazoa"/>
        </authorList>
    </citation>
    <scope>IDENTIFICATION</scope>
</reference>
<keyword evidence="3" id="KW-1185">Reference proteome</keyword>
<name>T1FJD2_HELRO</name>
<accession>T1FJD2</accession>
<dbReference type="EMBL" id="KB095821">
    <property type="protein sequence ID" value="ESO11367.1"/>
    <property type="molecule type" value="Genomic_DNA"/>
</dbReference>
<dbReference type="Gene3D" id="1.10.533.10">
    <property type="entry name" value="Death Domain, Fas"/>
    <property type="match status" value="1"/>
</dbReference>
<dbReference type="RefSeq" id="XP_009010527.1">
    <property type="nucleotide sequence ID" value="XM_009012279.1"/>
</dbReference>
<reference evidence="3" key="1">
    <citation type="submission" date="2012-12" db="EMBL/GenBank/DDBJ databases">
        <authorList>
            <person name="Hellsten U."/>
            <person name="Grimwood J."/>
            <person name="Chapman J.A."/>
            <person name="Shapiro H."/>
            <person name="Aerts A."/>
            <person name="Otillar R.P."/>
            <person name="Terry A.Y."/>
            <person name="Boore J.L."/>
            <person name="Simakov O."/>
            <person name="Marletaz F."/>
            <person name="Cho S.-J."/>
            <person name="Edsinger-Gonzales E."/>
            <person name="Havlak P."/>
            <person name="Kuo D.-H."/>
            <person name="Larsson T."/>
            <person name="Lv J."/>
            <person name="Arendt D."/>
            <person name="Savage R."/>
            <person name="Osoegawa K."/>
            <person name="de Jong P."/>
            <person name="Lindberg D.R."/>
            <person name="Seaver E.C."/>
            <person name="Weisblat D.A."/>
            <person name="Putnam N.H."/>
            <person name="Grigoriev I.V."/>
            <person name="Rokhsar D.S."/>
        </authorList>
    </citation>
    <scope>NUCLEOTIDE SEQUENCE</scope>
</reference>
<dbReference type="HOGENOM" id="CLU_1139072_0_0_1"/>
<sequence>MGLQDDEGTYLISELIEQTGEHENSEEVEDEGVEEIEQESVAESNKELDMALICDKIKLASARMIVDAIYKEAATTVQVALTKGKSPWLDKVRTTLDLNSVLDVQGWLEKLTDCVRNLENPLPPQTLKWNRFVDSTLNDARQVRLATFEIWSEINATLTDNLQVNEGLLDELVRHHIINEHIKSRLSTLPNRKAKVKYLLNYLLDMGSSVMFTFGNILTSIGQKSLGRIVIKRLNDNKIPTNLL</sequence>
<dbReference type="CTD" id="20208931"/>
<dbReference type="AlphaFoldDB" id="T1FJD2"/>
<dbReference type="InParanoid" id="T1FJD2"/>
<dbReference type="EMBL" id="AMQM01008657">
    <property type="status" value="NOT_ANNOTATED_CDS"/>
    <property type="molecule type" value="Genomic_DNA"/>
</dbReference>
<dbReference type="EnsemblMetazoa" id="HelroT183247">
    <property type="protein sequence ID" value="HelroP183247"/>
    <property type="gene ID" value="HelroG183247"/>
</dbReference>
<dbReference type="InterPro" id="IPR011029">
    <property type="entry name" value="DEATH-like_dom_sf"/>
</dbReference>
<evidence type="ECO:0000313" key="1">
    <source>
        <dbReference type="EMBL" id="ESO11367.1"/>
    </source>
</evidence>
<dbReference type="SUPFAM" id="SSF47986">
    <property type="entry name" value="DEATH domain"/>
    <property type="match status" value="1"/>
</dbReference>
<dbReference type="GeneID" id="20208931"/>
<organism evidence="2 3">
    <name type="scientific">Helobdella robusta</name>
    <name type="common">Californian leech</name>
    <dbReference type="NCBI Taxonomy" id="6412"/>
    <lineage>
        <taxon>Eukaryota</taxon>
        <taxon>Metazoa</taxon>
        <taxon>Spiralia</taxon>
        <taxon>Lophotrochozoa</taxon>
        <taxon>Annelida</taxon>
        <taxon>Clitellata</taxon>
        <taxon>Hirudinea</taxon>
        <taxon>Rhynchobdellida</taxon>
        <taxon>Glossiphoniidae</taxon>
        <taxon>Helobdella</taxon>
    </lineage>
</organism>
<evidence type="ECO:0000313" key="3">
    <source>
        <dbReference type="Proteomes" id="UP000015101"/>
    </source>
</evidence>
<gene>
    <name evidence="2" type="primary">20208931</name>
    <name evidence="1" type="ORF">HELRODRAFT_183247</name>
</gene>